<dbReference type="EMBL" id="BARS01023950">
    <property type="protein sequence ID" value="GAG02244.1"/>
    <property type="molecule type" value="Genomic_DNA"/>
</dbReference>
<organism evidence="1">
    <name type="scientific">marine sediment metagenome</name>
    <dbReference type="NCBI Taxonomy" id="412755"/>
    <lineage>
        <taxon>unclassified sequences</taxon>
        <taxon>metagenomes</taxon>
        <taxon>ecological metagenomes</taxon>
    </lineage>
</organism>
<name>X0U8V5_9ZZZZ</name>
<sequence length="61" mass="6997">EEKEKLTELLKKEKLLDQFLLLDTRALGTAVAKEKLKKGTAKKLKKFGEEKETKGVRLVKK</sequence>
<gene>
    <name evidence="1" type="ORF">S01H1_38087</name>
</gene>
<evidence type="ECO:0000313" key="1">
    <source>
        <dbReference type="EMBL" id="GAG02244.1"/>
    </source>
</evidence>
<proteinExistence type="predicted"/>
<accession>X0U8V5</accession>
<feature type="non-terminal residue" evidence="1">
    <location>
        <position position="1"/>
    </location>
</feature>
<comment type="caution">
    <text evidence="1">The sequence shown here is derived from an EMBL/GenBank/DDBJ whole genome shotgun (WGS) entry which is preliminary data.</text>
</comment>
<protein>
    <submittedName>
        <fullName evidence="1">Uncharacterized protein</fullName>
    </submittedName>
</protein>
<dbReference type="AlphaFoldDB" id="X0U8V5"/>
<reference evidence="1" key="1">
    <citation type="journal article" date="2014" name="Front. Microbiol.">
        <title>High frequency of phylogenetically diverse reductive dehalogenase-homologous genes in deep subseafloor sedimentary metagenomes.</title>
        <authorList>
            <person name="Kawai M."/>
            <person name="Futagami T."/>
            <person name="Toyoda A."/>
            <person name="Takaki Y."/>
            <person name="Nishi S."/>
            <person name="Hori S."/>
            <person name="Arai W."/>
            <person name="Tsubouchi T."/>
            <person name="Morono Y."/>
            <person name="Uchiyama I."/>
            <person name="Ito T."/>
            <person name="Fujiyama A."/>
            <person name="Inagaki F."/>
            <person name="Takami H."/>
        </authorList>
    </citation>
    <scope>NUCLEOTIDE SEQUENCE</scope>
    <source>
        <strain evidence="1">Expedition CK06-06</strain>
    </source>
</reference>